<accession>A0A420WSY6</accession>
<evidence type="ECO:0000313" key="2">
    <source>
        <dbReference type="Proteomes" id="UP000281975"/>
    </source>
</evidence>
<comment type="caution">
    <text evidence="1">The sequence shown here is derived from an EMBL/GenBank/DDBJ whole genome shotgun (WGS) entry which is preliminary data.</text>
</comment>
<dbReference type="OrthoDB" id="9796058at2"/>
<dbReference type="SUPFAM" id="SSF69047">
    <property type="entry name" value="Hypothetical protein YjbJ"/>
    <property type="match status" value="1"/>
</dbReference>
<evidence type="ECO:0000313" key="1">
    <source>
        <dbReference type="EMBL" id="RKQ95724.1"/>
    </source>
</evidence>
<protein>
    <submittedName>
        <fullName evidence="1">Uncharacterized protein</fullName>
    </submittedName>
</protein>
<dbReference type="EMBL" id="RBIN01000012">
    <property type="protein sequence ID" value="RKQ95724.1"/>
    <property type="molecule type" value="Genomic_DNA"/>
</dbReference>
<sequence>MALNLQSAIFEKVAGRLKEEVGVLLFNERVYANGKREQLIARLRREKNLSREEAQREVDHFLHNS</sequence>
<keyword evidence="2" id="KW-1185">Reference proteome</keyword>
<dbReference type="Proteomes" id="UP000281975">
    <property type="component" value="Unassembled WGS sequence"/>
</dbReference>
<name>A0A420WSY6_9GAMM</name>
<dbReference type="InterPro" id="IPR036629">
    <property type="entry name" value="YjbJ_sf"/>
</dbReference>
<dbReference type="RefSeq" id="WP_121174112.1">
    <property type="nucleotide sequence ID" value="NZ_RBIN01000012.1"/>
</dbReference>
<dbReference type="AlphaFoldDB" id="A0A420WSY6"/>
<gene>
    <name evidence="1" type="ORF">C7446_3239</name>
</gene>
<reference evidence="1 2" key="1">
    <citation type="submission" date="2018-10" db="EMBL/GenBank/DDBJ databases">
        <title>Genomic Encyclopedia of Type Strains, Phase IV (KMG-IV): sequencing the most valuable type-strain genomes for metagenomic binning, comparative biology and taxonomic classification.</title>
        <authorList>
            <person name="Goeker M."/>
        </authorList>
    </citation>
    <scope>NUCLEOTIDE SEQUENCE [LARGE SCALE GENOMIC DNA]</scope>
    <source>
        <strain evidence="1 2">DSM 23229</strain>
    </source>
</reference>
<organism evidence="1 2">
    <name type="scientific">Kushneria sinocarnis</name>
    <dbReference type="NCBI Taxonomy" id="595502"/>
    <lineage>
        <taxon>Bacteria</taxon>
        <taxon>Pseudomonadati</taxon>
        <taxon>Pseudomonadota</taxon>
        <taxon>Gammaproteobacteria</taxon>
        <taxon>Oceanospirillales</taxon>
        <taxon>Halomonadaceae</taxon>
        <taxon>Kushneria</taxon>
    </lineage>
</organism>
<dbReference type="Gene3D" id="1.10.1470.10">
    <property type="entry name" value="YjbJ"/>
    <property type="match status" value="1"/>
</dbReference>
<proteinExistence type="predicted"/>